<comment type="caution">
    <text evidence="1">The sequence shown here is derived from an EMBL/GenBank/DDBJ whole genome shotgun (WGS) entry which is preliminary data.</text>
</comment>
<dbReference type="EMBL" id="QXFT01009617">
    <property type="protein sequence ID" value="KAE9262448.1"/>
    <property type="molecule type" value="Genomic_DNA"/>
</dbReference>
<proteinExistence type="predicted"/>
<evidence type="ECO:0008006" key="3">
    <source>
        <dbReference type="Google" id="ProtNLM"/>
    </source>
</evidence>
<protein>
    <recommendedName>
        <fullName evidence="3">STI1 domain-containing protein</fullName>
    </recommendedName>
</protein>
<reference evidence="1 2" key="1">
    <citation type="submission" date="2018-08" db="EMBL/GenBank/DDBJ databases">
        <title>Genomic investigation of the strawberry pathogen Phytophthora fragariae indicates pathogenicity is determined by transcriptional variation in three key races.</title>
        <authorList>
            <person name="Adams T.M."/>
            <person name="Armitage A.D."/>
            <person name="Sobczyk M.K."/>
            <person name="Bates H.J."/>
            <person name="Dunwell J.M."/>
            <person name="Nellist C.F."/>
            <person name="Harrison R.J."/>
        </authorList>
    </citation>
    <scope>NUCLEOTIDE SEQUENCE [LARGE SCALE GENOMIC DNA]</scope>
    <source>
        <strain evidence="1 2">SCRP333</strain>
    </source>
</reference>
<evidence type="ECO:0000313" key="2">
    <source>
        <dbReference type="Proteomes" id="UP000434957"/>
    </source>
</evidence>
<dbReference type="AlphaFoldDB" id="A0A6A4ATC4"/>
<dbReference type="Proteomes" id="UP000434957">
    <property type="component" value="Unassembled WGS sequence"/>
</dbReference>
<gene>
    <name evidence="1" type="ORF">PR003_g33536</name>
</gene>
<name>A0A6A4ATC4_9STRA</name>
<accession>A0A6A4ATC4</accession>
<keyword evidence="2" id="KW-1185">Reference proteome</keyword>
<sequence length="43" mass="4759">ILRDPVMQNDFQTDPMGAQRHLQNPGITAKIEKLIAAGVLQTK</sequence>
<evidence type="ECO:0000313" key="1">
    <source>
        <dbReference type="EMBL" id="KAE9262448.1"/>
    </source>
</evidence>
<dbReference type="Gene3D" id="1.10.260.100">
    <property type="match status" value="1"/>
</dbReference>
<organism evidence="1 2">
    <name type="scientific">Phytophthora rubi</name>
    <dbReference type="NCBI Taxonomy" id="129364"/>
    <lineage>
        <taxon>Eukaryota</taxon>
        <taxon>Sar</taxon>
        <taxon>Stramenopiles</taxon>
        <taxon>Oomycota</taxon>
        <taxon>Peronosporomycetes</taxon>
        <taxon>Peronosporales</taxon>
        <taxon>Peronosporaceae</taxon>
        <taxon>Phytophthora</taxon>
    </lineage>
</organism>
<feature type="non-terminal residue" evidence="1">
    <location>
        <position position="1"/>
    </location>
</feature>